<dbReference type="Pfam" id="PF13409">
    <property type="entry name" value="GST_N_2"/>
    <property type="match status" value="1"/>
</dbReference>
<dbReference type="EMBL" id="BDGG01000013">
    <property type="protein sequence ID" value="GAV06348.1"/>
    <property type="molecule type" value="Genomic_DNA"/>
</dbReference>
<dbReference type="InterPro" id="IPR036282">
    <property type="entry name" value="Glutathione-S-Trfase_C_sf"/>
</dbReference>
<evidence type="ECO:0000256" key="3">
    <source>
        <dbReference type="ARBA" id="ARBA00004671"/>
    </source>
</evidence>
<dbReference type="InterPro" id="IPR034330">
    <property type="entry name" value="GST_Zeta_C"/>
</dbReference>
<dbReference type="GO" id="GO:0006559">
    <property type="term" value="P:L-phenylalanine catabolic process"/>
    <property type="evidence" value="ECO:0007669"/>
    <property type="project" value="UniProtKB-UniPathway"/>
</dbReference>
<keyword evidence="6" id="KW-0828">Tyrosine catabolism</keyword>
<name>A0A1D1W2J4_RAMVA</name>
<evidence type="ECO:0000256" key="1">
    <source>
        <dbReference type="ARBA" id="ARBA00001622"/>
    </source>
</evidence>
<dbReference type="STRING" id="947166.A0A1D1W2J4"/>
<protein>
    <recommendedName>
        <fullName evidence="5">maleylacetoacetate isomerase</fullName>
        <ecNumber evidence="5">5.2.1.2</ecNumber>
    </recommendedName>
</protein>
<comment type="similarity">
    <text evidence="4">Belongs to the GST superfamily. Zeta family.</text>
</comment>
<dbReference type="PANTHER" id="PTHR42673:SF4">
    <property type="entry name" value="MALEYLACETOACETATE ISOMERASE"/>
    <property type="match status" value="1"/>
</dbReference>
<dbReference type="AlphaFoldDB" id="A0A1D1W2J4"/>
<dbReference type="PROSITE" id="PS50404">
    <property type="entry name" value="GST_NTER"/>
    <property type="match status" value="1"/>
</dbReference>
<dbReference type="SFLD" id="SFLDS00019">
    <property type="entry name" value="Glutathione_Transferase_(cytos"/>
    <property type="match status" value="1"/>
</dbReference>
<dbReference type="InterPro" id="IPR004045">
    <property type="entry name" value="Glutathione_S-Trfase_N"/>
</dbReference>
<dbReference type="Pfam" id="PF14497">
    <property type="entry name" value="GST_C_3"/>
    <property type="match status" value="1"/>
</dbReference>
<dbReference type="InterPro" id="IPR036249">
    <property type="entry name" value="Thioredoxin-like_sf"/>
</dbReference>
<dbReference type="NCBIfam" id="TIGR01262">
    <property type="entry name" value="maiA"/>
    <property type="match status" value="1"/>
</dbReference>
<comment type="catalytic activity">
    <reaction evidence="1">
        <text>4-maleylacetoacetate = 4-fumarylacetoacetate</text>
        <dbReference type="Rhea" id="RHEA:14817"/>
        <dbReference type="ChEBI" id="CHEBI:17105"/>
        <dbReference type="ChEBI" id="CHEBI:18034"/>
        <dbReference type="EC" id="5.2.1.2"/>
    </reaction>
</comment>
<dbReference type="UniPathway" id="UPA00139">
    <property type="reaction ID" value="UER00340"/>
</dbReference>
<evidence type="ECO:0000256" key="4">
    <source>
        <dbReference type="ARBA" id="ARBA00010007"/>
    </source>
</evidence>
<dbReference type="InterPro" id="IPR005955">
    <property type="entry name" value="GST_Zeta"/>
</dbReference>
<dbReference type="SFLD" id="SFLDG00358">
    <property type="entry name" value="Main_(cytGST)"/>
    <property type="match status" value="1"/>
</dbReference>
<dbReference type="SUPFAM" id="SSF52833">
    <property type="entry name" value="Thioredoxin-like"/>
    <property type="match status" value="1"/>
</dbReference>
<dbReference type="CDD" id="cd03191">
    <property type="entry name" value="GST_C_Zeta"/>
    <property type="match status" value="1"/>
</dbReference>
<reference evidence="10 11" key="1">
    <citation type="journal article" date="2016" name="Nat. Commun.">
        <title>Extremotolerant tardigrade genome and improved radiotolerance of human cultured cells by tardigrade-unique protein.</title>
        <authorList>
            <person name="Hashimoto T."/>
            <person name="Horikawa D.D."/>
            <person name="Saito Y."/>
            <person name="Kuwahara H."/>
            <person name="Kozuka-Hata H."/>
            <person name="Shin-I T."/>
            <person name="Minakuchi Y."/>
            <person name="Ohishi K."/>
            <person name="Motoyama A."/>
            <person name="Aizu T."/>
            <person name="Enomoto A."/>
            <person name="Kondo K."/>
            <person name="Tanaka S."/>
            <person name="Hara Y."/>
            <person name="Koshikawa S."/>
            <person name="Sagara H."/>
            <person name="Miura T."/>
            <person name="Yokobori S."/>
            <person name="Miyagawa K."/>
            <person name="Suzuki Y."/>
            <person name="Kubo T."/>
            <person name="Oyama M."/>
            <person name="Kohara Y."/>
            <person name="Fujiyama A."/>
            <person name="Arakawa K."/>
            <person name="Katayama T."/>
            <person name="Toyoda A."/>
            <person name="Kunieda T."/>
        </authorList>
    </citation>
    <scope>NUCLEOTIDE SEQUENCE [LARGE SCALE GENOMIC DNA]</scope>
    <source>
        <strain evidence="10 11">YOKOZUNA-1</strain>
    </source>
</reference>
<evidence type="ECO:0000256" key="7">
    <source>
        <dbReference type="ARBA" id="ARBA00023232"/>
    </source>
</evidence>
<dbReference type="PROSITE" id="PS50405">
    <property type="entry name" value="GST_CTER"/>
    <property type="match status" value="1"/>
</dbReference>
<evidence type="ECO:0000313" key="10">
    <source>
        <dbReference type="EMBL" id="GAV06348.1"/>
    </source>
</evidence>
<dbReference type="InterPro" id="IPR010987">
    <property type="entry name" value="Glutathione-S-Trfase_C-like"/>
</dbReference>
<comment type="caution">
    <text evidence="10">The sequence shown here is derived from an EMBL/GenBank/DDBJ whole genome shotgun (WGS) entry which is preliminary data.</text>
</comment>
<dbReference type="InterPro" id="IPR004046">
    <property type="entry name" value="GST_C"/>
</dbReference>
<comment type="cofactor">
    <cofactor evidence="2">
        <name>glutathione</name>
        <dbReference type="ChEBI" id="CHEBI:57925"/>
    </cofactor>
</comment>
<evidence type="ECO:0000259" key="9">
    <source>
        <dbReference type="PROSITE" id="PS50405"/>
    </source>
</evidence>
<dbReference type="FunFam" id="1.20.1050.10:FF:000010">
    <property type="entry name" value="Maleylacetoacetate isomerase isoform 1"/>
    <property type="match status" value="1"/>
</dbReference>
<accession>A0A1D1W2J4</accession>
<comment type="pathway">
    <text evidence="3">Amino-acid degradation; L-phenylalanine degradation; acetoacetate and fumarate from L-phenylalanine: step 5/6.</text>
</comment>
<dbReference type="GO" id="GO:0016034">
    <property type="term" value="F:maleylacetoacetate isomerase activity"/>
    <property type="evidence" value="ECO:0007669"/>
    <property type="project" value="UniProtKB-EC"/>
</dbReference>
<dbReference type="GO" id="GO:0006749">
    <property type="term" value="P:glutathione metabolic process"/>
    <property type="evidence" value="ECO:0007669"/>
    <property type="project" value="TreeGrafter"/>
</dbReference>
<dbReference type="Gene3D" id="1.20.1050.10">
    <property type="match status" value="1"/>
</dbReference>
<dbReference type="EC" id="5.2.1.2" evidence="5"/>
<gene>
    <name evidence="10" type="primary">RvY_16357-1</name>
    <name evidence="10" type="synonym">RvY_16357.1</name>
    <name evidence="10" type="ORF">RvY_16357</name>
</gene>
<feature type="domain" description="GST C-terminal" evidence="9">
    <location>
        <begin position="114"/>
        <end position="236"/>
    </location>
</feature>
<dbReference type="Proteomes" id="UP000186922">
    <property type="component" value="Unassembled WGS sequence"/>
</dbReference>
<keyword evidence="7" id="KW-0585">Phenylalanine catabolism</keyword>
<dbReference type="PANTHER" id="PTHR42673">
    <property type="entry name" value="MALEYLACETOACETATE ISOMERASE"/>
    <property type="match status" value="1"/>
</dbReference>
<dbReference type="Gene3D" id="3.40.30.10">
    <property type="entry name" value="Glutaredoxin"/>
    <property type="match status" value="1"/>
</dbReference>
<proteinExistence type="inferred from homology"/>
<dbReference type="OrthoDB" id="202840at2759"/>
<dbReference type="SUPFAM" id="SSF47616">
    <property type="entry name" value="GST C-terminal domain-like"/>
    <property type="match status" value="1"/>
</dbReference>
<evidence type="ECO:0000256" key="5">
    <source>
        <dbReference type="ARBA" id="ARBA00013199"/>
    </source>
</evidence>
<dbReference type="GO" id="GO:0005737">
    <property type="term" value="C:cytoplasm"/>
    <property type="evidence" value="ECO:0007669"/>
    <property type="project" value="InterPro"/>
</dbReference>
<dbReference type="InterPro" id="IPR040079">
    <property type="entry name" value="Glutathione_S-Trfase"/>
</dbReference>
<sequence>MRISLCRLAKLAQKASRMNVKESVSTKTKPVLYGYAKSSCSWRVRAALFHKNIDYDLQPYDPWSPQADKEAYMKMNGLGQVPTLIIDGHLLTQSIAILEYLEEKHRENPLLPKDSMQRARVRQIVELINSGIQPLQNPTVAKRVSEDPEKQKEWQVYFIEKGLKVLETMVGKDNDKFCVGSELTFADLCFVPQMFASRRFGGNLAKFPKCNRLFEELLKLEVFRHTHPNNQPDTPDELRGVGPM</sequence>
<keyword evidence="11" id="KW-1185">Reference proteome</keyword>
<evidence type="ECO:0000256" key="6">
    <source>
        <dbReference type="ARBA" id="ARBA00022878"/>
    </source>
</evidence>
<evidence type="ECO:0000259" key="8">
    <source>
        <dbReference type="PROSITE" id="PS50404"/>
    </source>
</evidence>
<dbReference type="GO" id="GO:0004364">
    <property type="term" value="F:glutathione transferase activity"/>
    <property type="evidence" value="ECO:0007669"/>
    <property type="project" value="TreeGrafter"/>
</dbReference>
<evidence type="ECO:0000313" key="11">
    <source>
        <dbReference type="Proteomes" id="UP000186922"/>
    </source>
</evidence>
<dbReference type="GO" id="GO:0006572">
    <property type="term" value="P:L-tyrosine catabolic process"/>
    <property type="evidence" value="ECO:0007669"/>
    <property type="project" value="UniProtKB-KW"/>
</dbReference>
<feature type="domain" description="GST N-terminal" evidence="8">
    <location>
        <begin position="28"/>
        <end position="109"/>
    </location>
</feature>
<evidence type="ECO:0000256" key="2">
    <source>
        <dbReference type="ARBA" id="ARBA00001955"/>
    </source>
</evidence>
<organism evidence="10 11">
    <name type="scientific">Ramazzottius varieornatus</name>
    <name type="common">Water bear</name>
    <name type="synonym">Tardigrade</name>
    <dbReference type="NCBI Taxonomy" id="947166"/>
    <lineage>
        <taxon>Eukaryota</taxon>
        <taxon>Metazoa</taxon>
        <taxon>Ecdysozoa</taxon>
        <taxon>Tardigrada</taxon>
        <taxon>Eutardigrada</taxon>
        <taxon>Parachela</taxon>
        <taxon>Hypsibioidea</taxon>
        <taxon>Ramazzottiidae</taxon>
        <taxon>Ramazzottius</taxon>
    </lineage>
</organism>